<comment type="caution">
    <text evidence="1">The sequence shown here is derived from an EMBL/GenBank/DDBJ whole genome shotgun (WGS) entry which is preliminary data.</text>
</comment>
<evidence type="ECO:0000313" key="1">
    <source>
        <dbReference type="EMBL" id="GIG79983.1"/>
    </source>
</evidence>
<dbReference type="Proteomes" id="UP000630097">
    <property type="component" value="Unassembled WGS sequence"/>
</dbReference>
<keyword evidence="2" id="KW-1185">Reference proteome</keyword>
<gene>
    <name evidence="1" type="ORF">Pka01_31100</name>
</gene>
<name>A0A8J3PT78_9ACTN</name>
<protein>
    <submittedName>
        <fullName evidence="1">Uncharacterized protein</fullName>
    </submittedName>
</protein>
<organism evidence="1 2">
    <name type="scientific">Planotetraspora kaengkrachanensis</name>
    <dbReference type="NCBI Taxonomy" id="575193"/>
    <lineage>
        <taxon>Bacteria</taxon>
        <taxon>Bacillati</taxon>
        <taxon>Actinomycetota</taxon>
        <taxon>Actinomycetes</taxon>
        <taxon>Streptosporangiales</taxon>
        <taxon>Streptosporangiaceae</taxon>
        <taxon>Planotetraspora</taxon>
    </lineage>
</organism>
<sequence length="70" mass="7442">MAHDKAPLEPVIPGWRIMHSDAGRFWATRSSSFDGKAEKAGAARTVDGDDLMQLAQAIAEQESIAATATS</sequence>
<dbReference type="EMBL" id="BONV01000011">
    <property type="protein sequence ID" value="GIG79983.1"/>
    <property type="molecule type" value="Genomic_DNA"/>
</dbReference>
<proteinExistence type="predicted"/>
<accession>A0A8J3PT78</accession>
<dbReference type="RefSeq" id="WP_203883418.1">
    <property type="nucleotide sequence ID" value="NZ_BAABHH010000005.1"/>
</dbReference>
<evidence type="ECO:0000313" key="2">
    <source>
        <dbReference type="Proteomes" id="UP000630097"/>
    </source>
</evidence>
<dbReference type="AlphaFoldDB" id="A0A8J3PT78"/>
<reference evidence="1 2" key="1">
    <citation type="submission" date="2021-01" db="EMBL/GenBank/DDBJ databases">
        <title>Whole genome shotgun sequence of Planotetraspora kaengkrachanensis NBRC 104272.</title>
        <authorList>
            <person name="Komaki H."/>
            <person name="Tamura T."/>
        </authorList>
    </citation>
    <scope>NUCLEOTIDE SEQUENCE [LARGE SCALE GENOMIC DNA]</scope>
    <source>
        <strain evidence="1 2">NBRC 104272</strain>
    </source>
</reference>